<dbReference type="eggNOG" id="COG1116">
    <property type="taxonomic scope" value="Bacteria"/>
</dbReference>
<sequence>MTRVQGITTVYVTHNIEEAIFLGDIIAVLSRRPGRIVSTYEPKLSISSEDAVKCRESPEFSALFMKIWKDLIG</sequence>
<organism evidence="1 2">
    <name type="scientific">Candidatus Scalindua brodae</name>
    <dbReference type="NCBI Taxonomy" id="237368"/>
    <lineage>
        <taxon>Bacteria</taxon>
        <taxon>Pseudomonadati</taxon>
        <taxon>Planctomycetota</taxon>
        <taxon>Candidatus Brocadiia</taxon>
        <taxon>Candidatus Brocadiales</taxon>
        <taxon>Candidatus Scalinduaceae</taxon>
        <taxon>Candidatus Scalindua</taxon>
    </lineage>
</organism>
<dbReference type="SUPFAM" id="SSF52540">
    <property type="entry name" value="P-loop containing nucleoside triphosphate hydrolases"/>
    <property type="match status" value="1"/>
</dbReference>
<protein>
    <recommendedName>
        <fullName evidence="3">ABC transporter ATP-binding component</fullName>
    </recommendedName>
</protein>
<dbReference type="AlphaFoldDB" id="A0A0B0ENM3"/>
<dbReference type="Proteomes" id="UP000030652">
    <property type="component" value="Unassembled WGS sequence"/>
</dbReference>
<evidence type="ECO:0008006" key="3">
    <source>
        <dbReference type="Google" id="ProtNLM"/>
    </source>
</evidence>
<name>A0A0B0ENM3_9BACT</name>
<comment type="caution">
    <text evidence="1">The sequence shown here is derived from an EMBL/GenBank/DDBJ whole genome shotgun (WGS) entry which is preliminary data.</text>
</comment>
<evidence type="ECO:0000313" key="2">
    <source>
        <dbReference type="Proteomes" id="UP000030652"/>
    </source>
</evidence>
<dbReference type="EMBL" id="JRYO01000044">
    <property type="protein sequence ID" value="KHE93641.1"/>
    <property type="molecule type" value="Genomic_DNA"/>
</dbReference>
<gene>
    <name evidence="1" type="ORF">SCABRO_00593</name>
</gene>
<accession>A0A0B0ENM3</accession>
<proteinExistence type="predicted"/>
<evidence type="ECO:0000313" key="1">
    <source>
        <dbReference type="EMBL" id="KHE93641.1"/>
    </source>
</evidence>
<reference evidence="1 2" key="1">
    <citation type="submission" date="2014-10" db="EMBL/GenBank/DDBJ databases">
        <title>Draft genome of anammox bacterium scalindua brodae, obtained using differential coverage binning of sequence data from two enrichment reactors.</title>
        <authorList>
            <person name="Speth D.R."/>
            <person name="Russ L."/>
            <person name="Kartal B."/>
            <person name="Op den Camp H.J."/>
            <person name="Dutilh B.E."/>
            <person name="Jetten M.S."/>
        </authorList>
    </citation>
    <scope>NUCLEOTIDE SEQUENCE [LARGE SCALE GENOMIC DNA]</scope>
    <source>
        <strain evidence="1">RU1</strain>
    </source>
</reference>
<dbReference type="InterPro" id="IPR027417">
    <property type="entry name" value="P-loop_NTPase"/>
</dbReference>